<dbReference type="AlphaFoldDB" id="A0A2K3KN43"/>
<feature type="compositionally biased region" description="Basic and acidic residues" evidence="1">
    <location>
        <begin position="45"/>
        <end position="64"/>
    </location>
</feature>
<evidence type="ECO:0000313" key="2">
    <source>
        <dbReference type="EMBL" id="PNX67690.1"/>
    </source>
</evidence>
<evidence type="ECO:0000256" key="1">
    <source>
        <dbReference type="SAM" id="MobiDB-lite"/>
    </source>
</evidence>
<dbReference type="Proteomes" id="UP000236291">
    <property type="component" value="Unassembled WGS sequence"/>
</dbReference>
<organism evidence="2 3">
    <name type="scientific">Trifolium pratense</name>
    <name type="common">Red clover</name>
    <dbReference type="NCBI Taxonomy" id="57577"/>
    <lineage>
        <taxon>Eukaryota</taxon>
        <taxon>Viridiplantae</taxon>
        <taxon>Streptophyta</taxon>
        <taxon>Embryophyta</taxon>
        <taxon>Tracheophyta</taxon>
        <taxon>Spermatophyta</taxon>
        <taxon>Magnoliopsida</taxon>
        <taxon>eudicotyledons</taxon>
        <taxon>Gunneridae</taxon>
        <taxon>Pentapetalae</taxon>
        <taxon>rosids</taxon>
        <taxon>fabids</taxon>
        <taxon>Fabales</taxon>
        <taxon>Fabaceae</taxon>
        <taxon>Papilionoideae</taxon>
        <taxon>50 kb inversion clade</taxon>
        <taxon>NPAAA clade</taxon>
        <taxon>Hologalegina</taxon>
        <taxon>IRL clade</taxon>
        <taxon>Trifolieae</taxon>
        <taxon>Trifolium</taxon>
    </lineage>
</organism>
<sequence length="72" mass="8204">MTTGTLDQDIDGHRSLQNDDTMAVTKTRWAKLNLARKTMSLHNTNQKESKSHGQIERKGAMDKSKGKKPWNH</sequence>
<protein>
    <submittedName>
        <fullName evidence="2">Uncharacterized protein</fullName>
    </submittedName>
</protein>
<accession>A0A2K3KN43</accession>
<reference evidence="2 3" key="2">
    <citation type="journal article" date="2017" name="Front. Plant Sci.">
        <title>Gene Classification and Mining of Molecular Markers Useful in Red Clover (Trifolium pratense) Breeding.</title>
        <authorList>
            <person name="Istvanek J."/>
            <person name="Dluhosova J."/>
            <person name="Dluhos P."/>
            <person name="Patkova L."/>
            <person name="Nedelnik J."/>
            <person name="Repkova J."/>
        </authorList>
    </citation>
    <scope>NUCLEOTIDE SEQUENCE [LARGE SCALE GENOMIC DNA]</scope>
    <source>
        <strain evidence="3">cv. Tatra</strain>
        <tissue evidence="2">Young leaves</tissue>
    </source>
</reference>
<feature type="region of interest" description="Disordered" evidence="1">
    <location>
        <begin position="38"/>
        <end position="72"/>
    </location>
</feature>
<name>A0A2K3KN43_TRIPR</name>
<dbReference type="EMBL" id="ASHM01102872">
    <property type="protein sequence ID" value="PNX67690.1"/>
    <property type="molecule type" value="Genomic_DNA"/>
</dbReference>
<comment type="caution">
    <text evidence="2">The sequence shown here is derived from an EMBL/GenBank/DDBJ whole genome shotgun (WGS) entry which is preliminary data.</text>
</comment>
<proteinExistence type="predicted"/>
<feature type="non-terminal residue" evidence="2">
    <location>
        <position position="72"/>
    </location>
</feature>
<gene>
    <name evidence="2" type="ORF">L195_g055760</name>
</gene>
<reference evidence="2 3" key="1">
    <citation type="journal article" date="2014" name="Am. J. Bot.">
        <title>Genome assembly and annotation for red clover (Trifolium pratense; Fabaceae).</title>
        <authorList>
            <person name="Istvanek J."/>
            <person name="Jaros M."/>
            <person name="Krenek A."/>
            <person name="Repkova J."/>
        </authorList>
    </citation>
    <scope>NUCLEOTIDE SEQUENCE [LARGE SCALE GENOMIC DNA]</scope>
    <source>
        <strain evidence="3">cv. Tatra</strain>
        <tissue evidence="2">Young leaves</tissue>
    </source>
</reference>
<evidence type="ECO:0000313" key="3">
    <source>
        <dbReference type="Proteomes" id="UP000236291"/>
    </source>
</evidence>